<dbReference type="Proteomes" id="UP000261905">
    <property type="component" value="Unassembled WGS sequence"/>
</dbReference>
<keyword evidence="1" id="KW-0479">Metal-binding</keyword>
<dbReference type="InterPro" id="IPR036412">
    <property type="entry name" value="HAD-like_sf"/>
</dbReference>
<name>A0A371PIG6_9BACL</name>
<keyword evidence="5" id="KW-1185">Reference proteome</keyword>
<evidence type="ECO:0000256" key="2">
    <source>
        <dbReference type="ARBA" id="ARBA00022801"/>
    </source>
</evidence>
<evidence type="ECO:0008006" key="6">
    <source>
        <dbReference type="Google" id="ProtNLM"/>
    </source>
</evidence>
<dbReference type="OrthoDB" id="25198at2"/>
<evidence type="ECO:0000313" key="4">
    <source>
        <dbReference type="EMBL" id="REK76016.1"/>
    </source>
</evidence>
<dbReference type="AlphaFoldDB" id="A0A371PIG6"/>
<keyword evidence="2" id="KW-0378">Hydrolase</keyword>
<dbReference type="InterPro" id="IPR023214">
    <property type="entry name" value="HAD_sf"/>
</dbReference>
<dbReference type="GO" id="GO:0016791">
    <property type="term" value="F:phosphatase activity"/>
    <property type="evidence" value="ECO:0007669"/>
    <property type="project" value="TreeGrafter"/>
</dbReference>
<evidence type="ECO:0000313" key="5">
    <source>
        <dbReference type="Proteomes" id="UP000261905"/>
    </source>
</evidence>
<sequence>MFISEEVGEEKPHLLIYKSALDYFSVKPHETLFVGDNWRNDVAGPAESGMKAVPLDGVAYDVIKELPEILRLLEIDH</sequence>
<dbReference type="Gene3D" id="3.40.50.1000">
    <property type="entry name" value="HAD superfamily/HAD-like"/>
    <property type="match status" value="1"/>
</dbReference>
<dbReference type="GO" id="GO:0046872">
    <property type="term" value="F:metal ion binding"/>
    <property type="evidence" value="ECO:0007669"/>
    <property type="project" value="UniProtKB-KW"/>
</dbReference>
<organism evidence="4 5">
    <name type="scientific">Paenibacillus paeoniae</name>
    <dbReference type="NCBI Taxonomy" id="2292705"/>
    <lineage>
        <taxon>Bacteria</taxon>
        <taxon>Bacillati</taxon>
        <taxon>Bacillota</taxon>
        <taxon>Bacilli</taxon>
        <taxon>Bacillales</taxon>
        <taxon>Paenibacillaceae</taxon>
        <taxon>Paenibacillus</taxon>
    </lineage>
</organism>
<keyword evidence="3" id="KW-0460">Magnesium</keyword>
<dbReference type="PANTHER" id="PTHR46470:SF2">
    <property type="entry name" value="GLYCERALDEHYDE 3-PHOSPHATE PHOSPHATASE"/>
    <property type="match status" value="1"/>
</dbReference>
<gene>
    <name evidence="4" type="ORF">DX130_02830</name>
</gene>
<dbReference type="EMBL" id="QUBQ01000001">
    <property type="protein sequence ID" value="REK76016.1"/>
    <property type="molecule type" value="Genomic_DNA"/>
</dbReference>
<proteinExistence type="predicted"/>
<dbReference type="Pfam" id="PF13242">
    <property type="entry name" value="Hydrolase_like"/>
    <property type="match status" value="1"/>
</dbReference>
<accession>A0A371PIG6</accession>
<dbReference type="SUPFAM" id="SSF56784">
    <property type="entry name" value="HAD-like"/>
    <property type="match status" value="1"/>
</dbReference>
<comment type="caution">
    <text evidence="4">The sequence shown here is derived from an EMBL/GenBank/DDBJ whole genome shotgun (WGS) entry which is preliminary data.</text>
</comment>
<evidence type="ECO:0000256" key="3">
    <source>
        <dbReference type="ARBA" id="ARBA00022842"/>
    </source>
</evidence>
<dbReference type="PANTHER" id="PTHR46470">
    <property type="entry name" value="N-ACYLNEURAMINATE-9-PHOSPHATASE"/>
    <property type="match status" value="1"/>
</dbReference>
<protein>
    <recommendedName>
        <fullName evidence="6">HAD family hydrolase</fullName>
    </recommendedName>
</protein>
<reference evidence="4 5" key="1">
    <citation type="submission" date="2018-08" db="EMBL/GenBank/DDBJ databases">
        <title>Paenibacillus sp. M4BSY-1, whole genome shotgun sequence.</title>
        <authorList>
            <person name="Tuo L."/>
        </authorList>
    </citation>
    <scope>NUCLEOTIDE SEQUENCE [LARGE SCALE GENOMIC DNA]</scope>
    <source>
        <strain evidence="4 5">M4BSY-1</strain>
    </source>
</reference>
<evidence type="ECO:0000256" key="1">
    <source>
        <dbReference type="ARBA" id="ARBA00022723"/>
    </source>
</evidence>
<dbReference type="InterPro" id="IPR051400">
    <property type="entry name" value="HAD-like_hydrolase"/>
</dbReference>